<organism evidence="4 5">
    <name type="scientific">Sodaliphilus pleomorphus</name>
    <dbReference type="NCBI Taxonomy" id="2606626"/>
    <lineage>
        <taxon>Bacteria</taxon>
        <taxon>Pseudomonadati</taxon>
        <taxon>Bacteroidota</taxon>
        <taxon>Bacteroidia</taxon>
        <taxon>Bacteroidales</taxon>
        <taxon>Muribaculaceae</taxon>
        <taxon>Sodaliphilus</taxon>
    </lineage>
</organism>
<accession>A0A6L5XAV3</accession>
<gene>
    <name evidence="4" type="ORF">FYJ29_01095</name>
</gene>
<proteinExistence type="predicted"/>
<comment type="caution">
    <text evidence="4">The sequence shown here is derived from an EMBL/GenBank/DDBJ whole genome shotgun (WGS) entry which is preliminary data.</text>
</comment>
<sequence>MTKRLATIIAVGLLAAAAAVAQQHPAEASAPHEASASPAEASVVDINSAENRTINAMQEPQQATPAPRQQQQPGGEPADGRVQLIINVLLLVVGATGLIVACVAKKDAANARSMARDELKALSTALQQHTEALESALRVMDQRLSQVEQGNAASLHRPPAASRAAAPHAASRPPRSAVAKVVYLTRPDESGRFMGASSRFERGNSIFQLSTTDGTTGSFIVIDDDEVNRLALMMPTENLTRACTGNNIQVSGGMRRIVTDAAGRAVLDNGRWRIVTPAKIHYEA</sequence>
<evidence type="ECO:0000256" key="3">
    <source>
        <dbReference type="SAM" id="SignalP"/>
    </source>
</evidence>
<evidence type="ECO:0008006" key="6">
    <source>
        <dbReference type="Google" id="ProtNLM"/>
    </source>
</evidence>
<dbReference type="Proteomes" id="UP000483362">
    <property type="component" value="Unassembled WGS sequence"/>
</dbReference>
<reference evidence="4 5" key="1">
    <citation type="submission" date="2019-08" db="EMBL/GenBank/DDBJ databases">
        <title>In-depth cultivation of the pig gut microbiome towards novel bacterial diversity and tailored functional studies.</title>
        <authorList>
            <person name="Wylensek D."/>
            <person name="Hitch T.C.A."/>
            <person name="Clavel T."/>
        </authorList>
    </citation>
    <scope>NUCLEOTIDE SEQUENCE [LARGE SCALE GENOMIC DNA]</scope>
    <source>
        <strain evidence="4 5">Oil-RF-744-WCA-WT-10</strain>
    </source>
</reference>
<dbReference type="AlphaFoldDB" id="A0A6L5XAV3"/>
<feature type="transmembrane region" description="Helical" evidence="2">
    <location>
        <begin position="84"/>
        <end position="104"/>
    </location>
</feature>
<keyword evidence="2" id="KW-0812">Transmembrane</keyword>
<feature type="signal peptide" evidence="3">
    <location>
        <begin position="1"/>
        <end position="21"/>
    </location>
</feature>
<evidence type="ECO:0000256" key="1">
    <source>
        <dbReference type="SAM" id="MobiDB-lite"/>
    </source>
</evidence>
<feature type="region of interest" description="Disordered" evidence="1">
    <location>
        <begin position="148"/>
        <end position="173"/>
    </location>
</feature>
<feature type="chain" id="PRO_5026896178" description="Type IV pilus biogenesis protein PilP" evidence="3">
    <location>
        <begin position="22"/>
        <end position="284"/>
    </location>
</feature>
<evidence type="ECO:0000313" key="5">
    <source>
        <dbReference type="Proteomes" id="UP000483362"/>
    </source>
</evidence>
<protein>
    <recommendedName>
        <fullName evidence="6">Type IV pilus biogenesis protein PilP</fullName>
    </recommendedName>
</protein>
<keyword evidence="5" id="KW-1185">Reference proteome</keyword>
<keyword evidence="2" id="KW-0472">Membrane</keyword>
<feature type="compositionally biased region" description="Low complexity" evidence="1">
    <location>
        <begin position="152"/>
        <end position="173"/>
    </location>
</feature>
<evidence type="ECO:0000256" key="2">
    <source>
        <dbReference type="SAM" id="Phobius"/>
    </source>
</evidence>
<feature type="region of interest" description="Disordered" evidence="1">
    <location>
        <begin position="58"/>
        <end position="78"/>
    </location>
</feature>
<dbReference type="EMBL" id="VULT01000001">
    <property type="protein sequence ID" value="MSS16373.1"/>
    <property type="molecule type" value="Genomic_DNA"/>
</dbReference>
<evidence type="ECO:0000313" key="4">
    <source>
        <dbReference type="EMBL" id="MSS16373.1"/>
    </source>
</evidence>
<keyword evidence="2" id="KW-1133">Transmembrane helix</keyword>
<dbReference type="RefSeq" id="WP_154327843.1">
    <property type="nucleotide sequence ID" value="NZ_CP045696.1"/>
</dbReference>
<keyword evidence="3" id="KW-0732">Signal</keyword>
<name>A0A6L5XAV3_9BACT</name>